<dbReference type="OrthoDB" id="399030at2"/>
<keyword evidence="2" id="KW-0963">Cytoplasm</keyword>
<keyword evidence="1 2" id="KW-0238">DNA-binding</keyword>
<dbReference type="GO" id="GO:0043590">
    <property type="term" value="C:bacterial nucleoid"/>
    <property type="evidence" value="ECO:0007669"/>
    <property type="project" value="UniProtKB-UniRule"/>
</dbReference>
<comment type="subunit">
    <text evidence="2">Homodimer.</text>
</comment>
<dbReference type="AlphaFoldDB" id="A0A084F1K2"/>
<comment type="subcellular location">
    <subcellularLocation>
        <location evidence="2">Cytoplasm</location>
        <location evidence="2">Nucleoid</location>
    </subcellularLocation>
</comment>
<dbReference type="NCBIfam" id="TIGR00103">
    <property type="entry name" value="DNA_YbaB_EbfC"/>
    <property type="match status" value="1"/>
</dbReference>
<accession>A0A084F1K2</accession>
<dbReference type="PANTHER" id="PTHR33449:SF1">
    <property type="entry name" value="NUCLEOID-ASSOCIATED PROTEIN YBAB"/>
    <property type="match status" value="1"/>
</dbReference>
<gene>
    <name evidence="3" type="ORF">UDIV_0810</name>
</gene>
<name>A0A084F1K2_9BACT</name>
<dbReference type="InterPro" id="IPR004401">
    <property type="entry name" value="YbaB/EbfC"/>
</dbReference>
<evidence type="ECO:0000313" key="3">
    <source>
        <dbReference type="EMBL" id="KEZ24094.1"/>
    </source>
</evidence>
<dbReference type="eggNOG" id="COG0718">
    <property type="taxonomic scope" value="Bacteria"/>
</dbReference>
<comment type="similarity">
    <text evidence="2">Belongs to the YbaB/EbfC family.</text>
</comment>
<dbReference type="SUPFAM" id="SSF82607">
    <property type="entry name" value="YbaB-like"/>
    <property type="match status" value="1"/>
</dbReference>
<sequence length="99" mass="11369">MDIKKLMQQAQKAQEALIKNQKEFNDKEFEYDYKGYVQIKLAGSLSILDIKIKPELVDPDDTDTLTDVIRAAINEAIEKTNKERDALMNSMMPKGMFGR</sequence>
<evidence type="ECO:0000256" key="2">
    <source>
        <dbReference type="HAMAP-Rule" id="MF_00274"/>
    </source>
</evidence>
<proteinExistence type="inferred from homology"/>
<dbReference type="Proteomes" id="UP000028537">
    <property type="component" value="Unassembled WGS sequence"/>
</dbReference>
<dbReference type="Pfam" id="PF02575">
    <property type="entry name" value="YbaB_DNA_bd"/>
    <property type="match status" value="1"/>
</dbReference>
<dbReference type="EMBL" id="JFDP01000007">
    <property type="protein sequence ID" value="KEZ24094.1"/>
    <property type="molecule type" value="Genomic_DNA"/>
</dbReference>
<comment type="function">
    <text evidence="2">Binds to DNA and alters its conformation. May be involved in regulation of gene expression, nucleoid organization and DNA protection.</text>
</comment>
<dbReference type="Gene3D" id="3.30.1310.10">
    <property type="entry name" value="Nucleoid-associated protein YbaB-like domain"/>
    <property type="match status" value="1"/>
</dbReference>
<dbReference type="RefSeq" id="WP_038101685.1">
    <property type="nucleotide sequence ID" value="NZ_JFDP01000007.1"/>
</dbReference>
<protein>
    <recommendedName>
        <fullName evidence="2">Nucleoid-associated protein UDIV_0810</fullName>
    </recommendedName>
</protein>
<dbReference type="GO" id="GO:0003677">
    <property type="term" value="F:DNA binding"/>
    <property type="evidence" value="ECO:0007669"/>
    <property type="project" value="UniProtKB-UniRule"/>
</dbReference>
<evidence type="ECO:0000313" key="4">
    <source>
        <dbReference type="Proteomes" id="UP000028537"/>
    </source>
</evidence>
<reference evidence="3 4" key="1">
    <citation type="submission" date="2014-02" db="EMBL/GenBank/DDBJ databases">
        <title>Genome sequence of Ureaplasma diversum strain 246.</title>
        <authorList>
            <person name="Sirand-Pugnet P."/>
            <person name="Breton M."/>
            <person name="Dordet-Frisoni E."/>
            <person name="Baranowski E."/>
            <person name="Barre A."/>
            <person name="Couture C."/>
            <person name="Dupuy V."/>
            <person name="Gaurivaud P."/>
            <person name="Jacob D."/>
            <person name="Lemaitre C."/>
            <person name="Manso-Silvan L."/>
            <person name="Nikolski M."/>
            <person name="Nouvel L.-X."/>
            <person name="Poumarat F."/>
            <person name="Tardy F."/>
            <person name="Thebault P."/>
            <person name="Theil S."/>
            <person name="Citti C."/>
            <person name="Thiaucourt F."/>
            <person name="Blanchard A."/>
        </authorList>
    </citation>
    <scope>NUCLEOTIDE SEQUENCE [LARGE SCALE GENOMIC DNA]</scope>
    <source>
        <strain evidence="3 4">NCTC 246</strain>
    </source>
</reference>
<dbReference type="GO" id="GO:0005829">
    <property type="term" value="C:cytosol"/>
    <property type="evidence" value="ECO:0007669"/>
    <property type="project" value="TreeGrafter"/>
</dbReference>
<keyword evidence="4" id="KW-1185">Reference proteome</keyword>
<evidence type="ECO:0000256" key="1">
    <source>
        <dbReference type="ARBA" id="ARBA00023125"/>
    </source>
</evidence>
<dbReference type="PIRSF" id="PIRSF004555">
    <property type="entry name" value="UCP004555"/>
    <property type="match status" value="1"/>
</dbReference>
<dbReference type="PANTHER" id="PTHR33449">
    <property type="entry name" value="NUCLEOID-ASSOCIATED PROTEIN YBAB"/>
    <property type="match status" value="1"/>
</dbReference>
<dbReference type="InterPro" id="IPR036894">
    <property type="entry name" value="YbaB-like_sf"/>
</dbReference>
<dbReference type="HAMAP" id="MF_00274">
    <property type="entry name" value="DNA_YbaB_EbfC"/>
    <property type="match status" value="1"/>
</dbReference>
<comment type="caution">
    <text evidence="3">The sequence shown here is derived from an EMBL/GenBank/DDBJ whole genome shotgun (WGS) entry which is preliminary data.</text>
</comment>
<organism evidence="3 4">
    <name type="scientific">Ureaplasma diversum NCTC 246</name>
    <dbReference type="NCBI Taxonomy" id="1188241"/>
    <lineage>
        <taxon>Bacteria</taxon>
        <taxon>Bacillati</taxon>
        <taxon>Mycoplasmatota</taxon>
        <taxon>Mycoplasmoidales</taxon>
        <taxon>Mycoplasmoidaceae</taxon>
        <taxon>Ureaplasma</taxon>
    </lineage>
</organism>